<dbReference type="InterPro" id="IPR001867">
    <property type="entry name" value="OmpR/PhoB-type_DNA-bd"/>
</dbReference>
<evidence type="ECO:0000256" key="3">
    <source>
        <dbReference type="ARBA" id="ARBA00022553"/>
    </source>
</evidence>
<dbReference type="CDD" id="cd00383">
    <property type="entry name" value="trans_reg_C"/>
    <property type="match status" value="1"/>
</dbReference>
<dbReference type="SMART" id="SM00448">
    <property type="entry name" value="REC"/>
    <property type="match status" value="1"/>
</dbReference>
<keyword evidence="5" id="KW-0805">Transcription regulation</keyword>
<dbReference type="InterPro" id="IPR011006">
    <property type="entry name" value="CheY-like_superfamily"/>
</dbReference>
<dbReference type="RefSeq" id="WP_126840989.1">
    <property type="nucleotide sequence ID" value="NZ_PIQH01000002.1"/>
</dbReference>
<organism evidence="12 13">
    <name type="scientific">Idiomarina tyrosinivorans</name>
    <dbReference type="NCBI Taxonomy" id="1445662"/>
    <lineage>
        <taxon>Bacteria</taxon>
        <taxon>Pseudomonadati</taxon>
        <taxon>Pseudomonadota</taxon>
        <taxon>Gammaproteobacteria</taxon>
        <taxon>Alteromonadales</taxon>
        <taxon>Idiomarinaceae</taxon>
        <taxon>Idiomarina</taxon>
    </lineage>
</organism>
<feature type="modified residue" description="4-aspartylphosphate" evidence="8">
    <location>
        <position position="51"/>
    </location>
</feature>
<feature type="domain" description="OmpR/PhoB-type" evidence="11">
    <location>
        <begin position="124"/>
        <end position="218"/>
    </location>
</feature>
<evidence type="ECO:0000256" key="4">
    <source>
        <dbReference type="ARBA" id="ARBA00023012"/>
    </source>
</evidence>
<keyword evidence="7" id="KW-0804">Transcription</keyword>
<dbReference type="OrthoDB" id="9802426at2"/>
<protein>
    <submittedName>
        <fullName evidence="12">DNA-binding response regulator</fullName>
    </submittedName>
</protein>
<keyword evidence="3 8" id="KW-0597">Phosphoprotein</keyword>
<evidence type="ECO:0000259" key="11">
    <source>
        <dbReference type="PROSITE" id="PS51755"/>
    </source>
</evidence>
<dbReference type="Pfam" id="PF00486">
    <property type="entry name" value="Trans_reg_C"/>
    <property type="match status" value="1"/>
</dbReference>
<accession>A0A432ZSX4</accession>
<gene>
    <name evidence="12" type="ORF">CWI84_02390</name>
</gene>
<dbReference type="EMBL" id="PIQH01000002">
    <property type="protein sequence ID" value="RUO80983.1"/>
    <property type="molecule type" value="Genomic_DNA"/>
</dbReference>
<dbReference type="GO" id="GO:0032993">
    <property type="term" value="C:protein-DNA complex"/>
    <property type="evidence" value="ECO:0007669"/>
    <property type="project" value="TreeGrafter"/>
</dbReference>
<dbReference type="GO" id="GO:0000976">
    <property type="term" value="F:transcription cis-regulatory region binding"/>
    <property type="evidence" value="ECO:0007669"/>
    <property type="project" value="TreeGrafter"/>
</dbReference>
<dbReference type="PROSITE" id="PS50110">
    <property type="entry name" value="RESPONSE_REGULATORY"/>
    <property type="match status" value="1"/>
</dbReference>
<comment type="subcellular location">
    <subcellularLocation>
        <location evidence="1">Cytoplasm</location>
    </subcellularLocation>
</comment>
<evidence type="ECO:0000256" key="8">
    <source>
        <dbReference type="PROSITE-ProRule" id="PRU00169"/>
    </source>
</evidence>
<dbReference type="CDD" id="cd17624">
    <property type="entry name" value="REC_OmpR_PmrA-like"/>
    <property type="match status" value="1"/>
</dbReference>
<evidence type="ECO:0000256" key="5">
    <source>
        <dbReference type="ARBA" id="ARBA00023015"/>
    </source>
</evidence>
<proteinExistence type="predicted"/>
<comment type="caution">
    <text evidence="12">The sequence shown here is derived from an EMBL/GenBank/DDBJ whole genome shotgun (WGS) entry which is preliminary data.</text>
</comment>
<dbReference type="GO" id="GO:0005829">
    <property type="term" value="C:cytosol"/>
    <property type="evidence" value="ECO:0007669"/>
    <property type="project" value="TreeGrafter"/>
</dbReference>
<evidence type="ECO:0000256" key="2">
    <source>
        <dbReference type="ARBA" id="ARBA00022490"/>
    </source>
</evidence>
<feature type="DNA-binding region" description="OmpR/PhoB-type" evidence="9">
    <location>
        <begin position="124"/>
        <end position="218"/>
    </location>
</feature>
<evidence type="ECO:0000256" key="7">
    <source>
        <dbReference type="ARBA" id="ARBA00023163"/>
    </source>
</evidence>
<dbReference type="Gene3D" id="3.40.50.2300">
    <property type="match status" value="1"/>
</dbReference>
<dbReference type="PANTHER" id="PTHR48111:SF35">
    <property type="entry name" value="TRANSCRIPTIONAL REGULATORY PROTEIN QSEB"/>
    <property type="match status" value="1"/>
</dbReference>
<evidence type="ECO:0000256" key="1">
    <source>
        <dbReference type="ARBA" id="ARBA00004496"/>
    </source>
</evidence>
<evidence type="ECO:0000259" key="10">
    <source>
        <dbReference type="PROSITE" id="PS50110"/>
    </source>
</evidence>
<dbReference type="Gene3D" id="6.10.250.690">
    <property type="match status" value="1"/>
</dbReference>
<name>A0A432ZSX4_9GAMM</name>
<dbReference type="SUPFAM" id="SSF52172">
    <property type="entry name" value="CheY-like"/>
    <property type="match status" value="1"/>
</dbReference>
<dbReference type="PROSITE" id="PS51755">
    <property type="entry name" value="OMPR_PHOB"/>
    <property type="match status" value="1"/>
</dbReference>
<dbReference type="AlphaFoldDB" id="A0A432ZSX4"/>
<dbReference type="InterPro" id="IPR001789">
    <property type="entry name" value="Sig_transdc_resp-reg_receiver"/>
</dbReference>
<reference evidence="12 13" key="1">
    <citation type="journal article" date="2011" name="Front. Microbiol.">
        <title>Genomic signatures of strain selection and enhancement in Bacillus atrophaeus var. globigii, a historical biowarfare simulant.</title>
        <authorList>
            <person name="Gibbons H.S."/>
            <person name="Broomall S.M."/>
            <person name="McNew L.A."/>
            <person name="Daligault H."/>
            <person name="Chapman C."/>
            <person name="Bruce D."/>
            <person name="Karavis M."/>
            <person name="Krepps M."/>
            <person name="McGregor P.A."/>
            <person name="Hong C."/>
            <person name="Park K.H."/>
            <person name="Akmal A."/>
            <person name="Feldman A."/>
            <person name="Lin J.S."/>
            <person name="Chang W.E."/>
            <person name="Higgs B.W."/>
            <person name="Demirev P."/>
            <person name="Lindquist J."/>
            <person name="Liem A."/>
            <person name="Fochler E."/>
            <person name="Read T.D."/>
            <person name="Tapia R."/>
            <person name="Johnson S."/>
            <person name="Bishop-Lilly K.A."/>
            <person name="Detter C."/>
            <person name="Han C."/>
            <person name="Sozhamannan S."/>
            <person name="Rosenzweig C.N."/>
            <person name="Skowronski E.W."/>
        </authorList>
    </citation>
    <scope>NUCLEOTIDE SEQUENCE [LARGE SCALE GENOMIC DNA]</scope>
    <source>
        <strain evidence="12 13">CC-PW-9</strain>
    </source>
</reference>
<evidence type="ECO:0000313" key="12">
    <source>
        <dbReference type="EMBL" id="RUO80983.1"/>
    </source>
</evidence>
<keyword evidence="6 9" id="KW-0238">DNA-binding</keyword>
<keyword evidence="2" id="KW-0963">Cytoplasm</keyword>
<keyword evidence="13" id="KW-1185">Reference proteome</keyword>
<dbReference type="GO" id="GO:0000156">
    <property type="term" value="F:phosphorelay response regulator activity"/>
    <property type="evidence" value="ECO:0007669"/>
    <property type="project" value="TreeGrafter"/>
</dbReference>
<evidence type="ECO:0000256" key="6">
    <source>
        <dbReference type="ARBA" id="ARBA00023125"/>
    </source>
</evidence>
<dbReference type="PANTHER" id="PTHR48111">
    <property type="entry name" value="REGULATOR OF RPOS"/>
    <property type="match status" value="1"/>
</dbReference>
<evidence type="ECO:0000256" key="9">
    <source>
        <dbReference type="PROSITE-ProRule" id="PRU01091"/>
    </source>
</evidence>
<feature type="domain" description="Response regulatory" evidence="10">
    <location>
        <begin position="2"/>
        <end position="116"/>
    </location>
</feature>
<dbReference type="Pfam" id="PF00072">
    <property type="entry name" value="Response_reg"/>
    <property type="match status" value="1"/>
</dbReference>
<dbReference type="Gene3D" id="1.10.10.10">
    <property type="entry name" value="Winged helix-like DNA-binding domain superfamily/Winged helix DNA-binding domain"/>
    <property type="match status" value="1"/>
</dbReference>
<evidence type="ECO:0000313" key="13">
    <source>
        <dbReference type="Proteomes" id="UP000287996"/>
    </source>
</evidence>
<keyword evidence="4" id="KW-0902">Two-component regulatory system</keyword>
<sequence>MRLLLVEDDHEIASGIIERLSRMGYTVEHCTTGSQAKQALSTDEFALAIFDLGLPDGIAIPIIRSVRQTGLTLPILVLTAWDQVETKVDALNAGADDYMVKPFDVRELEARIRALVRRNHARQTDVLAIADISLDLTNYQCEYRGEPVDLTQREWLLLKEFMLNPNRILTKDHLEAVCYGWDSDVESNALEVHIHHLRKKFDRSLIRTVRGMGYQLSKGSSSS</sequence>
<dbReference type="GO" id="GO:0006355">
    <property type="term" value="P:regulation of DNA-templated transcription"/>
    <property type="evidence" value="ECO:0007669"/>
    <property type="project" value="InterPro"/>
</dbReference>
<dbReference type="InterPro" id="IPR039420">
    <property type="entry name" value="WalR-like"/>
</dbReference>
<dbReference type="Proteomes" id="UP000287996">
    <property type="component" value="Unassembled WGS sequence"/>
</dbReference>
<dbReference type="SMART" id="SM00862">
    <property type="entry name" value="Trans_reg_C"/>
    <property type="match status" value="1"/>
</dbReference>
<dbReference type="InterPro" id="IPR036388">
    <property type="entry name" value="WH-like_DNA-bd_sf"/>
</dbReference>